<evidence type="ECO:0000256" key="13">
    <source>
        <dbReference type="PROSITE-ProRule" id="PRU00175"/>
    </source>
</evidence>
<evidence type="ECO:0000256" key="1">
    <source>
        <dbReference type="ARBA" id="ARBA00000900"/>
    </source>
</evidence>
<evidence type="ECO:0000256" key="11">
    <source>
        <dbReference type="ARBA" id="ARBA00023054"/>
    </source>
</evidence>
<dbReference type="GO" id="GO:0006325">
    <property type="term" value="P:chromatin organization"/>
    <property type="evidence" value="ECO:0007669"/>
    <property type="project" value="UniProtKB-KW"/>
</dbReference>
<evidence type="ECO:0000256" key="3">
    <source>
        <dbReference type="ARBA" id="ARBA00004906"/>
    </source>
</evidence>
<dbReference type="PROSITE" id="PS50089">
    <property type="entry name" value="ZF_RING_2"/>
    <property type="match status" value="1"/>
</dbReference>
<evidence type="ECO:0000256" key="4">
    <source>
        <dbReference type="ARBA" id="ARBA00005555"/>
    </source>
</evidence>
<feature type="coiled-coil region" evidence="15">
    <location>
        <begin position="248"/>
        <end position="275"/>
    </location>
</feature>
<evidence type="ECO:0000256" key="16">
    <source>
        <dbReference type="SAM" id="MobiDB-lite"/>
    </source>
</evidence>
<evidence type="ECO:0000256" key="7">
    <source>
        <dbReference type="ARBA" id="ARBA00022771"/>
    </source>
</evidence>
<accession>A0A6J1JEQ0</accession>
<dbReference type="InterPro" id="IPR013083">
    <property type="entry name" value="Znf_RING/FYVE/PHD"/>
</dbReference>
<dbReference type="PANTHER" id="PTHR23163">
    <property type="entry name" value="RING FINGER PROTEIN-RELATED"/>
    <property type="match status" value="1"/>
</dbReference>
<keyword evidence="18" id="KW-1185">Reference proteome</keyword>
<sequence length="861" mass="98227">MESADPDEPDKKRPHLSSLTPAMARNSTTSQPHNNSVDATVLHFQNQKLVQQTDSQKHELLDLGSKIYQLKEKQSSYDDSLILINQLWNQLVDDLVFLGLQAGGGGEVVQNVGQGCHSQGSIPSCPAEDMFLCRLLLKDSIEVRRDGQIVNYVKEALTTRHASTMELFKVLEDILNTQREKTANIVSAWSEKRSPEDAIVHLSKIDEMMKEEANNLREIIEILHLKDKEYADEIQTYVRSHLMDQAEIKRLSDELDETMAELEECRRKLVSLMMQKDVTIATHAPTMGAVNGSLSPENPTERTIGFRELKDSIEETKMLAADRLSELQDAWEDNVTLSNQLQELENGLKDEKYVHSSRLYILLNDQLQHLTAEVEQYKSLVEALQTDRSQVVRREKDLNAKLESLDIARSSIDNNSSRIEELEHLLQKILVEKNDREIEMEEAVQDSTREDIKGEFHVMASALSKEMGMMESQLKRWKETGHEAVTVREKVQALEASLIEKKREKGSLTDICAQQMMEIKSLKALIEKLLEDKLELELFLDMYGQETYDERDLVEIKESERRACSQADVLRSALDEHSLELRVKAANETEAACQQRLSAAEIEIAELRSHLDSAERDILELTEAIKIKDGEAEAYISEIEVTERDDLNIKLVSESVKSKQVQSILQSEKQALGKQLQQINASLESLRTKIMLTEDRMKASLTEVIRCTQEERHLTISLETAKWELADAEKELKWLKSAFSSSEKEFEQTQQQITDTEVELQSERSSREKLEEELRELNSKVAKLTSETGEAAIKKLQDEINACKTILKCSICNDHPKEVVIVKCYHLFCSSCIQQRIERRNRKCPACGTAFGQNDVRCVKI</sequence>
<keyword evidence="10 14" id="KW-0156">Chromatin regulator</keyword>
<dbReference type="GO" id="GO:0008270">
    <property type="term" value="F:zinc ion binding"/>
    <property type="evidence" value="ECO:0007669"/>
    <property type="project" value="UniProtKB-KW"/>
</dbReference>
<dbReference type="InterPro" id="IPR013956">
    <property type="entry name" value="E3_ubiquit_lig_Bre1"/>
</dbReference>
<feature type="coiled-coil region" evidence="15">
    <location>
        <begin position="484"/>
        <end position="532"/>
    </location>
</feature>
<dbReference type="GO" id="GO:0016567">
    <property type="term" value="P:protein ubiquitination"/>
    <property type="evidence" value="ECO:0007669"/>
    <property type="project" value="UniProtKB-UniRule"/>
</dbReference>
<dbReference type="GeneID" id="111484359"/>
<feature type="coiled-coil region" evidence="15">
    <location>
        <begin position="597"/>
        <end position="631"/>
    </location>
</feature>
<dbReference type="InterPro" id="IPR018957">
    <property type="entry name" value="Znf_C3HC4_RING-type"/>
</dbReference>
<evidence type="ECO:0000256" key="15">
    <source>
        <dbReference type="SAM" id="Coils"/>
    </source>
</evidence>
<keyword evidence="12 14" id="KW-0539">Nucleus</keyword>
<keyword evidence="6 14" id="KW-0479">Metal-binding</keyword>
<dbReference type="Proteomes" id="UP000504608">
    <property type="component" value="Unplaced"/>
</dbReference>
<evidence type="ECO:0000256" key="14">
    <source>
        <dbReference type="RuleBase" id="RU365038"/>
    </source>
</evidence>
<feature type="compositionally biased region" description="Polar residues" evidence="16">
    <location>
        <begin position="17"/>
        <end position="35"/>
    </location>
</feature>
<comment type="subcellular location">
    <subcellularLocation>
        <location evidence="2 14">Nucleus</location>
    </subcellularLocation>
</comment>
<dbReference type="CDD" id="cd16499">
    <property type="entry name" value="RING-HC_Bre1-like"/>
    <property type="match status" value="1"/>
</dbReference>
<dbReference type="GO" id="GO:0061630">
    <property type="term" value="F:ubiquitin protein ligase activity"/>
    <property type="evidence" value="ECO:0007669"/>
    <property type="project" value="UniProtKB-EC"/>
</dbReference>
<dbReference type="GO" id="GO:0033503">
    <property type="term" value="C:HULC complex"/>
    <property type="evidence" value="ECO:0007669"/>
    <property type="project" value="TreeGrafter"/>
</dbReference>
<dbReference type="InterPro" id="IPR001841">
    <property type="entry name" value="Znf_RING"/>
</dbReference>
<name>A0A6J1JEQ0_CUCMA</name>
<dbReference type="GO" id="GO:0005634">
    <property type="term" value="C:nucleus"/>
    <property type="evidence" value="ECO:0007669"/>
    <property type="project" value="UniProtKB-SubCell"/>
</dbReference>
<organism evidence="18 19">
    <name type="scientific">Cucurbita maxima</name>
    <name type="common">Pumpkin</name>
    <name type="synonym">Winter squash</name>
    <dbReference type="NCBI Taxonomy" id="3661"/>
    <lineage>
        <taxon>Eukaryota</taxon>
        <taxon>Viridiplantae</taxon>
        <taxon>Streptophyta</taxon>
        <taxon>Embryophyta</taxon>
        <taxon>Tracheophyta</taxon>
        <taxon>Spermatophyta</taxon>
        <taxon>Magnoliopsida</taxon>
        <taxon>eudicotyledons</taxon>
        <taxon>Gunneridae</taxon>
        <taxon>Pentapetalae</taxon>
        <taxon>rosids</taxon>
        <taxon>fabids</taxon>
        <taxon>Cucurbitales</taxon>
        <taxon>Cucurbitaceae</taxon>
        <taxon>Cucurbiteae</taxon>
        <taxon>Cucurbita</taxon>
    </lineage>
</organism>
<evidence type="ECO:0000256" key="2">
    <source>
        <dbReference type="ARBA" id="ARBA00004123"/>
    </source>
</evidence>
<protein>
    <recommendedName>
        <fullName evidence="14">E3 ubiquitin protein ligase</fullName>
        <ecNumber evidence="14">2.3.2.27</ecNumber>
    </recommendedName>
</protein>
<comment type="catalytic activity">
    <reaction evidence="1 14">
        <text>S-ubiquitinyl-[E2 ubiquitin-conjugating enzyme]-L-cysteine + [acceptor protein]-L-lysine = [E2 ubiquitin-conjugating enzyme]-L-cysteine + N(6)-ubiquitinyl-[acceptor protein]-L-lysine.</text>
        <dbReference type="EC" id="2.3.2.27"/>
    </reaction>
</comment>
<feature type="region of interest" description="Disordered" evidence="16">
    <location>
        <begin position="1"/>
        <end position="35"/>
    </location>
</feature>
<feature type="domain" description="RING-type" evidence="17">
    <location>
        <begin position="809"/>
        <end position="847"/>
    </location>
</feature>
<dbReference type="PANTHER" id="PTHR23163:SF8">
    <property type="entry name" value="E3 UBIQUITIN-PROTEIN LIGASE BRE1-LIKE 2"/>
    <property type="match status" value="1"/>
</dbReference>
<reference evidence="19" key="1">
    <citation type="submission" date="2025-08" db="UniProtKB">
        <authorList>
            <consortium name="RefSeq"/>
        </authorList>
    </citation>
    <scope>IDENTIFICATION</scope>
    <source>
        <tissue evidence="19">Young leaves</tissue>
    </source>
</reference>
<keyword evidence="5 14" id="KW-0808">Transferase</keyword>
<dbReference type="RefSeq" id="XP_022986680.1">
    <property type="nucleotide sequence ID" value="XM_023130912.1"/>
</dbReference>
<evidence type="ECO:0000256" key="9">
    <source>
        <dbReference type="ARBA" id="ARBA00022833"/>
    </source>
</evidence>
<evidence type="ECO:0000313" key="19">
    <source>
        <dbReference type="RefSeq" id="XP_022986680.1"/>
    </source>
</evidence>
<keyword evidence="11 14" id="KW-0175">Coiled coil</keyword>
<evidence type="ECO:0000256" key="10">
    <source>
        <dbReference type="ARBA" id="ARBA00022853"/>
    </source>
</evidence>
<dbReference type="UniPathway" id="UPA00143"/>
<dbReference type="EC" id="2.3.2.27" evidence="14"/>
<dbReference type="SUPFAM" id="SSF57850">
    <property type="entry name" value="RING/U-box"/>
    <property type="match status" value="1"/>
</dbReference>
<evidence type="ECO:0000256" key="6">
    <source>
        <dbReference type="ARBA" id="ARBA00022723"/>
    </source>
</evidence>
<keyword evidence="9 14" id="KW-0862">Zinc</keyword>
<comment type="pathway">
    <text evidence="3 14">Protein modification; protein ubiquitination.</text>
</comment>
<comment type="similarity">
    <text evidence="4 14">Belongs to the BRE1 family.</text>
</comment>
<dbReference type="InterPro" id="IPR017907">
    <property type="entry name" value="Znf_RING_CS"/>
</dbReference>
<dbReference type="AlphaFoldDB" id="A0A6J1JEQ0"/>
<feature type="coiled-coil region" evidence="15">
    <location>
        <begin position="360"/>
        <end position="387"/>
    </location>
</feature>
<proteinExistence type="inferred from homology"/>
<evidence type="ECO:0000256" key="8">
    <source>
        <dbReference type="ARBA" id="ARBA00022786"/>
    </source>
</evidence>
<dbReference type="Gene3D" id="3.30.40.10">
    <property type="entry name" value="Zinc/RING finger domain, C3HC4 (zinc finger)"/>
    <property type="match status" value="1"/>
</dbReference>
<feature type="coiled-coil region" evidence="15">
    <location>
        <begin position="412"/>
        <end position="439"/>
    </location>
</feature>
<evidence type="ECO:0000256" key="12">
    <source>
        <dbReference type="ARBA" id="ARBA00023242"/>
    </source>
</evidence>
<evidence type="ECO:0000259" key="17">
    <source>
        <dbReference type="PROSITE" id="PS50089"/>
    </source>
</evidence>
<dbReference type="PROSITE" id="PS00518">
    <property type="entry name" value="ZF_RING_1"/>
    <property type="match status" value="1"/>
</dbReference>
<keyword evidence="7 13" id="KW-0863">Zinc-finger</keyword>
<dbReference type="Pfam" id="PF00097">
    <property type="entry name" value="zf-C3HC4"/>
    <property type="match status" value="1"/>
</dbReference>
<evidence type="ECO:0000313" key="18">
    <source>
        <dbReference type="Proteomes" id="UP000504608"/>
    </source>
</evidence>
<gene>
    <name evidence="19" type="primary">LOC111484359</name>
</gene>
<feature type="coiled-coil region" evidence="15">
    <location>
        <begin position="669"/>
        <end position="787"/>
    </location>
</feature>
<evidence type="ECO:0000256" key="5">
    <source>
        <dbReference type="ARBA" id="ARBA00022679"/>
    </source>
</evidence>
<dbReference type="SMART" id="SM00184">
    <property type="entry name" value="RING"/>
    <property type="match status" value="1"/>
</dbReference>
<keyword evidence="8 14" id="KW-0833">Ubl conjugation pathway</keyword>